<dbReference type="GO" id="GO:0030490">
    <property type="term" value="P:maturation of SSU-rRNA"/>
    <property type="evidence" value="ECO:0007669"/>
    <property type="project" value="TreeGrafter"/>
</dbReference>
<comment type="subcellular location">
    <subcellularLocation>
        <location evidence="1">Nucleus</location>
        <location evidence="1">Nucleolus</location>
    </subcellularLocation>
</comment>
<name>A0A8I6RZP8_CIMLE</name>
<evidence type="ECO:0000313" key="8">
    <source>
        <dbReference type="EnsemblMetazoa" id="XP_014253193.1"/>
    </source>
</evidence>
<feature type="compositionally biased region" description="Acidic residues" evidence="7">
    <location>
        <begin position="346"/>
        <end position="371"/>
    </location>
</feature>
<dbReference type="OMA" id="KSCWPSL"/>
<feature type="region of interest" description="Disordered" evidence="7">
    <location>
        <begin position="282"/>
        <end position="305"/>
    </location>
</feature>
<dbReference type="AlphaFoldDB" id="A0A8I6RZP8"/>
<comment type="similarity">
    <text evidence="2">Belongs to the NOP14 family.</text>
</comment>
<dbReference type="Pfam" id="PF04147">
    <property type="entry name" value="Nop14"/>
    <property type="match status" value="1"/>
</dbReference>
<keyword evidence="4" id="KW-0698">rRNA processing</keyword>
<sequence length="905" mass="104963">MGKMKGRSLSDAKLAGKNGRKAKNPFEVHVNRQKFNVLGRKMKTDFGLPGVSRAKALKKRKETLLQEYKIKNKSNRFLDRRIGEKNSAMTKDDKIMARFTAERMKTFNKKTIYNLIDDEVLTHRGRTLAEIENDDPRSDDDNEYGPKGLDAQFVEEAHFGGGLLKKVEGGRATVIEQLIAESKTRKAEKAQEKEKNIEATDKLDKEWRDLMPFLASKSKAAESAEEQPAKKFKKDDFDVLLNELRFEARGTPQDRLKTEEEIAKQEAKKLAELEEERIRRMKGDDMKEILPTSRHRSADDLDDGLDIEEEETYVLTYDKDGKPVGLNNDDNMFKKRTLDSFANGDGECDYDEDDDEEEESEDDEENGPEDLSDLKVGLYDEENKEDKENESNEEEEEETKESKNIEEENLETDTKKSAKKNETDNTTNREEKCLESEATKMDDEQKKKKVTFSNELKVKSYIKDSELLKRPDKMKSKKDEEVMEKARQELPYTFSVPDEYDGFLTLMKPKTPTEQTVVIERMIKCNHPSLLKENLQKMELLFKYLICYFDEEHSEVWTLLDYLSEHLYTLVHFAPANTAKTVIDALTKKHSSYKQKKGKYPNLSTLVLFKLITRLYPTSDKWHLVATPCIIFISELLRECHVTNKRSVSSGMFLVSLLSQFVRLSKRLLPEGMNFLSGIIHMCCPPSSSTFVTMPFKKENKILFLQQPVTELDVEYKMYSSDLTNATKTDDSFRVRCLFTCLRLVQTFADLYKDLIGVSLFLQPILNNVKKIEVDKYPLKIQEMISSVIERLQHFKEIGFSPITFEEKKPKALRLYEPDFQPVFDGKKKPGKSSEHTKLLSKYKKEMKGALREIRKDRSFLASIKFKEQAESDAERIRRVKQIYSWGAEQQGELNKLERKKKSKK</sequence>
<reference evidence="8" key="1">
    <citation type="submission" date="2022-01" db="UniProtKB">
        <authorList>
            <consortium name="EnsemblMetazoa"/>
        </authorList>
    </citation>
    <scope>IDENTIFICATION</scope>
</reference>
<evidence type="ECO:0000313" key="9">
    <source>
        <dbReference type="Proteomes" id="UP000494040"/>
    </source>
</evidence>
<dbReference type="GO" id="GO:0030692">
    <property type="term" value="C:Noc4p-Nop14p complex"/>
    <property type="evidence" value="ECO:0007669"/>
    <property type="project" value="TreeGrafter"/>
</dbReference>
<dbReference type="PANTHER" id="PTHR23183:SF0">
    <property type="entry name" value="NUCLEOLAR PROTEIN 14"/>
    <property type="match status" value="1"/>
</dbReference>
<dbReference type="InterPro" id="IPR007276">
    <property type="entry name" value="Nop14"/>
</dbReference>
<dbReference type="GO" id="GO:0032040">
    <property type="term" value="C:small-subunit processome"/>
    <property type="evidence" value="ECO:0007669"/>
    <property type="project" value="InterPro"/>
</dbReference>
<accession>A0A8I6RZP8</accession>
<feature type="region of interest" description="Disordered" evidence="7">
    <location>
        <begin position="1"/>
        <end position="23"/>
    </location>
</feature>
<evidence type="ECO:0008006" key="10">
    <source>
        <dbReference type="Google" id="ProtNLM"/>
    </source>
</evidence>
<dbReference type="EnsemblMetazoa" id="XM_014397707.2">
    <property type="protein sequence ID" value="XP_014253193.1"/>
    <property type="gene ID" value="LOC106668725"/>
</dbReference>
<keyword evidence="5" id="KW-0539">Nucleus</keyword>
<proteinExistence type="inferred from homology"/>
<evidence type="ECO:0000256" key="7">
    <source>
        <dbReference type="SAM" id="MobiDB-lite"/>
    </source>
</evidence>
<organism evidence="8 9">
    <name type="scientific">Cimex lectularius</name>
    <name type="common">Bed bug</name>
    <name type="synonym">Acanthia lectularia</name>
    <dbReference type="NCBI Taxonomy" id="79782"/>
    <lineage>
        <taxon>Eukaryota</taxon>
        <taxon>Metazoa</taxon>
        <taxon>Ecdysozoa</taxon>
        <taxon>Arthropoda</taxon>
        <taxon>Hexapoda</taxon>
        <taxon>Insecta</taxon>
        <taxon>Pterygota</taxon>
        <taxon>Neoptera</taxon>
        <taxon>Paraneoptera</taxon>
        <taxon>Hemiptera</taxon>
        <taxon>Heteroptera</taxon>
        <taxon>Panheteroptera</taxon>
        <taxon>Cimicomorpha</taxon>
        <taxon>Cimicidae</taxon>
        <taxon>Cimex</taxon>
    </lineage>
</organism>
<dbReference type="PANTHER" id="PTHR23183">
    <property type="entry name" value="NOP14"/>
    <property type="match status" value="1"/>
</dbReference>
<feature type="region of interest" description="Disordered" evidence="7">
    <location>
        <begin position="318"/>
        <end position="446"/>
    </location>
</feature>
<dbReference type="RefSeq" id="XP_014253193.1">
    <property type="nucleotide sequence ID" value="XM_014397707.2"/>
</dbReference>
<protein>
    <recommendedName>
        <fullName evidence="10">Nucleolar protein 14 homolog</fullName>
    </recommendedName>
</protein>
<evidence type="ECO:0000256" key="3">
    <source>
        <dbReference type="ARBA" id="ARBA00022517"/>
    </source>
</evidence>
<comment type="function">
    <text evidence="6">Involved in nucleolar processing of pre-18S ribosomal RNA. Has a role in the nuclear export of 40S pre-ribosomal subunit to the cytoplasm.</text>
</comment>
<dbReference type="GeneID" id="106668725"/>
<evidence type="ECO:0000256" key="5">
    <source>
        <dbReference type="ARBA" id="ARBA00023242"/>
    </source>
</evidence>
<feature type="compositionally biased region" description="Basic and acidic residues" evidence="7">
    <location>
        <begin position="400"/>
        <end position="446"/>
    </location>
</feature>
<evidence type="ECO:0000256" key="2">
    <source>
        <dbReference type="ARBA" id="ARBA00007466"/>
    </source>
</evidence>
<dbReference type="OrthoDB" id="441771at2759"/>
<dbReference type="KEGG" id="clec:106668725"/>
<evidence type="ECO:0000256" key="1">
    <source>
        <dbReference type="ARBA" id="ARBA00004604"/>
    </source>
</evidence>
<dbReference type="Proteomes" id="UP000494040">
    <property type="component" value="Unassembled WGS sequence"/>
</dbReference>
<evidence type="ECO:0000256" key="6">
    <source>
        <dbReference type="ARBA" id="ARBA00024695"/>
    </source>
</evidence>
<evidence type="ECO:0000256" key="4">
    <source>
        <dbReference type="ARBA" id="ARBA00022552"/>
    </source>
</evidence>
<keyword evidence="3" id="KW-0690">Ribosome biogenesis</keyword>
<keyword evidence="9" id="KW-1185">Reference proteome</keyword>